<dbReference type="FunFam" id="1.10.287.130:FF:000002">
    <property type="entry name" value="Two-component osmosensing histidine kinase"/>
    <property type="match status" value="1"/>
</dbReference>
<keyword evidence="12" id="KW-1133">Transmembrane helix</keyword>
<feature type="transmembrane region" description="Helical" evidence="12">
    <location>
        <begin position="306"/>
        <end position="323"/>
    </location>
</feature>
<keyword evidence="3 11" id="KW-0597">Phosphoprotein</keyword>
<evidence type="ECO:0000313" key="15">
    <source>
        <dbReference type="EMBL" id="TGL81003.1"/>
    </source>
</evidence>
<keyword evidence="7" id="KW-0067">ATP-binding</keyword>
<dbReference type="PRINTS" id="PR00344">
    <property type="entry name" value="BCTRLSENSOR"/>
</dbReference>
<protein>
    <recommendedName>
        <fullName evidence="10">Sensory/regulatory protein RpfC</fullName>
        <ecNumber evidence="2">2.7.13.3</ecNumber>
    </recommendedName>
</protein>
<dbReference type="RefSeq" id="WP_135781626.1">
    <property type="nucleotide sequence ID" value="NZ_RQGM01000064.1"/>
</dbReference>
<feature type="domain" description="Histidine kinase" evidence="13">
    <location>
        <begin position="443"/>
        <end position="664"/>
    </location>
</feature>
<evidence type="ECO:0000256" key="9">
    <source>
        <dbReference type="ARBA" id="ARBA00064003"/>
    </source>
</evidence>
<dbReference type="Pfam" id="PF00512">
    <property type="entry name" value="HisKA"/>
    <property type="match status" value="1"/>
</dbReference>
<feature type="transmembrane region" description="Helical" evidence="12">
    <location>
        <begin position="214"/>
        <end position="233"/>
    </location>
</feature>
<feature type="modified residue" description="4-aspartylphosphate" evidence="11">
    <location>
        <position position="744"/>
    </location>
</feature>
<dbReference type="InterPro" id="IPR011622">
    <property type="entry name" value="7TMR_DISM_rcpt_extracell_dom2"/>
</dbReference>
<dbReference type="InterPro" id="IPR005467">
    <property type="entry name" value="His_kinase_dom"/>
</dbReference>
<keyword evidence="6 15" id="KW-0418">Kinase</keyword>
<dbReference type="InterPro" id="IPR011006">
    <property type="entry name" value="CheY-like_superfamily"/>
</dbReference>
<dbReference type="Pfam" id="PF07696">
    <property type="entry name" value="7TMR-DISMED2"/>
    <property type="match status" value="1"/>
</dbReference>
<keyword evidence="12" id="KW-0472">Membrane</keyword>
<evidence type="ECO:0000256" key="4">
    <source>
        <dbReference type="ARBA" id="ARBA00022679"/>
    </source>
</evidence>
<evidence type="ECO:0000313" key="16">
    <source>
        <dbReference type="Proteomes" id="UP000297613"/>
    </source>
</evidence>
<dbReference type="Gene3D" id="3.40.50.2300">
    <property type="match status" value="1"/>
</dbReference>
<evidence type="ECO:0000259" key="14">
    <source>
        <dbReference type="PROSITE" id="PS50110"/>
    </source>
</evidence>
<keyword evidence="4" id="KW-0808">Transferase</keyword>
<feature type="transmembrane region" description="Helical" evidence="12">
    <location>
        <begin position="245"/>
        <end position="270"/>
    </location>
</feature>
<comment type="caution">
    <text evidence="15">The sequence shown here is derived from an EMBL/GenBank/DDBJ whole genome shotgun (WGS) entry which is preliminary data.</text>
</comment>
<dbReference type="InterPro" id="IPR003661">
    <property type="entry name" value="HisK_dim/P_dom"/>
</dbReference>
<gene>
    <name evidence="15" type="ORF">EHQ83_15790</name>
</gene>
<comment type="subunit">
    <text evidence="9">At low DSF concentrations, interacts with RpfF.</text>
</comment>
<dbReference type="AlphaFoldDB" id="A0A7I0IL64"/>
<dbReference type="Gene3D" id="2.60.40.2380">
    <property type="match status" value="1"/>
</dbReference>
<dbReference type="InterPro" id="IPR036097">
    <property type="entry name" value="HisK_dim/P_sf"/>
</dbReference>
<dbReference type="SUPFAM" id="SSF52172">
    <property type="entry name" value="CheY-like"/>
    <property type="match status" value="1"/>
</dbReference>
<keyword evidence="12" id="KW-0812">Transmembrane</keyword>
<dbReference type="InterPro" id="IPR036890">
    <property type="entry name" value="HATPase_C_sf"/>
</dbReference>
<dbReference type="PROSITE" id="PS50109">
    <property type="entry name" value="HIS_KIN"/>
    <property type="match status" value="1"/>
</dbReference>
<evidence type="ECO:0000256" key="2">
    <source>
        <dbReference type="ARBA" id="ARBA00012438"/>
    </source>
</evidence>
<dbReference type="CDD" id="cd16922">
    <property type="entry name" value="HATPase_EvgS-ArcB-TorS-like"/>
    <property type="match status" value="1"/>
</dbReference>
<feature type="domain" description="Response regulatory" evidence="14">
    <location>
        <begin position="695"/>
        <end position="788"/>
    </location>
</feature>
<accession>A0A7I0IL64</accession>
<name>A0A7I0IL64_9LEPT</name>
<feature type="non-terminal residue" evidence="15">
    <location>
        <position position="788"/>
    </location>
</feature>
<evidence type="ECO:0000256" key="8">
    <source>
        <dbReference type="ARBA" id="ARBA00023012"/>
    </source>
</evidence>
<dbReference type="PANTHER" id="PTHR45339:SF1">
    <property type="entry name" value="HYBRID SIGNAL TRANSDUCTION HISTIDINE KINASE J"/>
    <property type="match status" value="1"/>
</dbReference>
<reference evidence="15 16" key="1">
    <citation type="journal article" date="2019" name="PLoS Negl. Trop. Dis.">
        <title>Revisiting the worldwide diversity of Leptospira species in the environment.</title>
        <authorList>
            <person name="Vincent A.T."/>
            <person name="Schiettekatte O."/>
            <person name="Bourhy P."/>
            <person name="Veyrier F.J."/>
            <person name="Picardeau M."/>
        </authorList>
    </citation>
    <scope>NUCLEOTIDE SEQUENCE [LARGE SCALE GENOMIC DNA]</scope>
    <source>
        <strain evidence="15 16">201702445</strain>
    </source>
</reference>
<dbReference type="CDD" id="cd00082">
    <property type="entry name" value="HisKA"/>
    <property type="match status" value="1"/>
</dbReference>
<dbReference type="EMBL" id="RQGM01000064">
    <property type="protein sequence ID" value="TGL81003.1"/>
    <property type="molecule type" value="Genomic_DNA"/>
</dbReference>
<evidence type="ECO:0000256" key="6">
    <source>
        <dbReference type="ARBA" id="ARBA00022777"/>
    </source>
</evidence>
<dbReference type="Pfam" id="PF02518">
    <property type="entry name" value="HATPase_c"/>
    <property type="match status" value="1"/>
</dbReference>
<dbReference type="InterPro" id="IPR001789">
    <property type="entry name" value="Sig_transdc_resp-reg_receiver"/>
</dbReference>
<dbReference type="EC" id="2.7.13.3" evidence="2"/>
<dbReference type="CDD" id="cd17546">
    <property type="entry name" value="REC_hyHK_CKI1_RcsC-like"/>
    <property type="match status" value="1"/>
</dbReference>
<evidence type="ECO:0000256" key="5">
    <source>
        <dbReference type="ARBA" id="ARBA00022741"/>
    </source>
</evidence>
<organism evidence="15 16">
    <name type="scientific">Leptospira yasudae</name>
    <dbReference type="NCBI Taxonomy" id="2202201"/>
    <lineage>
        <taxon>Bacteria</taxon>
        <taxon>Pseudomonadati</taxon>
        <taxon>Spirochaetota</taxon>
        <taxon>Spirochaetia</taxon>
        <taxon>Leptospirales</taxon>
        <taxon>Leptospiraceae</taxon>
        <taxon>Leptospira</taxon>
    </lineage>
</organism>
<dbReference type="GO" id="GO:0005524">
    <property type="term" value="F:ATP binding"/>
    <property type="evidence" value="ECO:0007669"/>
    <property type="project" value="UniProtKB-KW"/>
</dbReference>
<dbReference type="SMART" id="SM00388">
    <property type="entry name" value="HisKA"/>
    <property type="match status" value="1"/>
</dbReference>
<feature type="transmembrane region" description="Helical" evidence="12">
    <location>
        <begin position="185"/>
        <end position="207"/>
    </location>
</feature>
<proteinExistence type="predicted"/>
<dbReference type="SMART" id="SM00448">
    <property type="entry name" value="REC"/>
    <property type="match status" value="1"/>
</dbReference>
<dbReference type="InterPro" id="IPR003594">
    <property type="entry name" value="HATPase_dom"/>
</dbReference>
<comment type="catalytic activity">
    <reaction evidence="1">
        <text>ATP + protein L-histidine = ADP + protein N-phospho-L-histidine.</text>
        <dbReference type="EC" id="2.7.13.3"/>
    </reaction>
</comment>
<dbReference type="Gene3D" id="1.10.287.130">
    <property type="match status" value="1"/>
</dbReference>
<dbReference type="SUPFAM" id="SSF55874">
    <property type="entry name" value="ATPase domain of HSP90 chaperone/DNA topoisomerase II/histidine kinase"/>
    <property type="match status" value="1"/>
</dbReference>
<keyword evidence="5" id="KW-0547">Nucleotide-binding</keyword>
<dbReference type="GO" id="GO:0000155">
    <property type="term" value="F:phosphorelay sensor kinase activity"/>
    <property type="evidence" value="ECO:0007669"/>
    <property type="project" value="InterPro"/>
</dbReference>
<feature type="transmembrane region" description="Helical" evidence="12">
    <location>
        <begin position="335"/>
        <end position="358"/>
    </location>
</feature>
<dbReference type="PROSITE" id="PS50110">
    <property type="entry name" value="RESPONSE_REGULATORY"/>
    <property type="match status" value="1"/>
</dbReference>
<evidence type="ECO:0000256" key="11">
    <source>
        <dbReference type="PROSITE-ProRule" id="PRU00169"/>
    </source>
</evidence>
<dbReference type="InterPro" id="IPR004358">
    <property type="entry name" value="Sig_transdc_His_kin-like_C"/>
</dbReference>
<keyword evidence="8" id="KW-0902">Two-component regulatory system</keyword>
<dbReference type="InterPro" id="IPR011623">
    <property type="entry name" value="7TMR_DISM_rcpt_extracell_dom1"/>
</dbReference>
<dbReference type="SUPFAM" id="SSF47384">
    <property type="entry name" value="Homodimeric domain of signal transducing histidine kinase"/>
    <property type="match status" value="1"/>
</dbReference>
<dbReference type="Gene3D" id="3.30.565.10">
    <property type="entry name" value="Histidine kinase-like ATPase, C-terminal domain"/>
    <property type="match status" value="1"/>
</dbReference>
<evidence type="ECO:0000256" key="1">
    <source>
        <dbReference type="ARBA" id="ARBA00000085"/>
    </source>
</evidence>
<evidence type="ECO:0000256" key="12">
    <source>
        <dbReference type="SAM" id="Phobius"/>
    </source>
</evidence>
<feature type="transmembrane region" description="Helical" evidence="12">
    <location>
        <begin position="282"/>
        <end position="300"/>
    </location>
</feature>
<sequence>MIRFFIMILFSIFFAFPVFGEAALPDSGNISLLQKSRSFRSFIHYFSDTEGADWKERIFSGDSSIAFQHIPSESFSLGFTKATAWFYIPLKNDTARDYYGKFEVYNPFLEEVDIHYRYAHEGKIHEVRAGSTRFYEENFPTLDFYLRPGEEVQIVCRIKSGTPLRFPFVLESESKYGFTKQFRSIIVGLTLGFGIAMSLYNLSLYFFFRARSYLYYFIMISFFTVYLTAWDGLTLPLFKPAYGTYYLPMTLILVYASSLFLFFFSLEFLYPERKDKRAKITTWIYVTCNLLLFPASILFTNQLNQFSYYWILINNLVIVYFCVVRIQDGFKTAKILLFIHMIFPTAGIITNLSASGVISMNYLSLHILKLAFIAQSILFSIMLVQRIKELEFRLKDGLQSEIHKNIVLLKKEIQQRRETEWELIQAKEIAEKASKVKSSFLANMSHEIRTPMNGVLGMVQLLGTTRLNEEQKEYVKILSGSAKSLLQIINDILDFSRIEAGRISLDREVFSIRSVLDEIHDLLYPLAKRKQIGFQLEGKFEIPEYVSGDQLRLRQILWNLSGNGIKFTNHGKVVLKVSQKKISDSKVAIEFVVSDTGIGIPPEKQRQVFDAFSQSDTSTVRKFGGSGLGLSITKQLVELQGGVLGLESKEGKGSKFFFSIEYDIPSESEIEKILGPDPTRDLENLYAEAVPKKIRILVAEDNETNCLLIERALKKLGYDPAVVHNGREVIERMQLEVFDIILMDIHMPEVDGIEATRWIRSRKENADLPIIIALTADAIESSKEKYVS</sequence>
<evidence type="ECO:0000256" key="7">
    <source>
        <dbReference type="ARBA" id="ARBA00022840"/>
    </source>
</evidence>
<evidence type="ECO:0000259" key="13">
    <source>
        <dbReference type="PROSITE" id="PS50109"/>
    </source>
</evidence>
<dbReference type="Pfam" id="PF00072">
    <property type="entry name" value="Response_reg"/>
    <property type="match status" value="1"/>
</dbReference>
<dbReference type="FunFam" id="3.30.565.10:FF:000010">
    <property type="entry name" value="Sensor histidine kinase RcsC"/>
    <property type="match status" value="1"/>
</dbReference>
<evidence type="ECO:0000256" key="10">
    <source>
        <dbReference type="ARBA" id="ARBA00068150"/>
    </source>
</evidence>
<dbReference type="Pfam" id="PF07695">
    <property type="entry name" value="7TMR-DISM_7TM"/>
    <property type="match status" value="1"/>
</dbReference>
<evidence type="ECO:0000256" key="3">
    <source>
        <dbReference type="ARBA" id="ARBA00022553"/>
    </source>
</evidence>
<dbReference type="Proteomes" id="UP000297613">
    <property type="component" value="Unassembled WGS sequence"/>
</dbReference>
<dbReference type="SMART" id="SM00387">
    <property type="entry name" value="HATPase_c"/>
    <property type="match status" value="1"/>
</dbReference>
<dbReference type="PANTHER" id="PTHR45339">
    <property type="entry name" value="HYBRID SIGNAL TRANSDUCTION HISTIDINE KINASE J"/>
    <property type="match status" value="1"/>
</dbReference>
<feature type="transmembrane region" description="Helical" evidence="12">
    <location>
        <begin position="364"/>
        <end position="384"/>
    </location>
</feature>